<protein>
    <recommendedName>
        <fullName evidence="4">Tyr recombinase domain-containing protein</fullName>
    </recommendedName>
</protein>
<organism evidence="2 3">
    <name type="scientific">Elysia crispata</name>
    <name type="common">lettuce slug</name>
    <dbReference type="NCBI Taxonomy" id="231223"/>
    <lineage>
        <taxon>Eukaryota</taxon>
        <taxon>Metazoa</taxon>
        <taxon>Spiralia</taxon>
        <taxon>Lophotrochozoa</taxon>
        <taxon>Mollusca</taxon>
        <taxon>Gastropoda</taxon>
        <taxon>Heterobranchia</taxon>
        <taxon>Euthyneura</taxon>
        <taxon>Panpulmonata</taxon>
        <taxon>Sacoglossa</taxon>
        <taxon>Placobranchoidea</taxon>
        <taxon>Plakobranchidae</taxon>
        <taxon>Elysia</taxon>
    </lineage>
</organism>
<proteinExistence type="predicted"/>
<name>A0AAE1ASC4_9GAST</name>
<feature type="compositionally biased region" description="Low complexity" evidence="1">
    <location>
        <begin position="47"/>
        <end position="58"/>
    </location>
</feature>
<evidence type="ECO:0008006" key="4">
    <source>
        <dbReference type="Google" id="ProtNLM"/>
    </source>
</evidence>
<dbReference type="GO" id="GO:0003677">
    <property type="term" value="F:DNA binding"/>
    <property type="evidence" value="ECO:0007669"/>
    <property type="project" value="InterPro"/>
</dbReference>
<dbReference type="SUPFAM" id="SSF56349">
    <property type="entry name" value="DNA breaking-rejoining enzymes"/>
    <property type="match status" value="1"/>
</dbReference>
<comment type="caution">
    <text evidence="2">The sequence shown here is derived from an EMBL/GenBank/DDBJ whole genome shotgun (WGS) entry which is preliminary data.</text>
</comment>
<dbReference type="PANTHER" id="PTHR34239">
    <property type="entry name" value="APPLE DOMAIN-CONTAINING PROTEIN"/>
    <property type="match status" value="1"/>
</dbReference>
<dbReference type="InterPro" id="IPR011010">
    <property type="entry name" value="DNA_brk_join_enz"/>
</dbReference>
<reference evidence="2" key="1">
    <citation type="journal article" date="2023" name="G3 (Bethesda)">
        <title>A reference genome for the long-term kleptoplast-retaining sea slug Elysia crispata morphotype clarki.</title>
        <authorList>
            <person name="Eastman K.E."/>
            <person name="Pendleton A.L."/>
            <person name="Shaikh M.A."/>
            <person name="Suttiyut T."/>
            <person name="Ogas R."/>
            <person name="Tomko P."/>
            <person name="Gavelis G."/>
            <person name="Widhalm J.R."/>
            <person name="Wisecaver J.H."/>
        </authorList>
    </citation>
    <scope>NUCLEOTIDE SEQUENCE</scope>
    <source>
        <strain evidence="2">ECLA1</strain>
    </source>
</reference>
<keyword evidence="3" id="KW-1185">Reference proteome</keyword>
<dbReference type="EMBL" id="JAWDGP010001377">
    <property type="protein sequence ID" value="KAK3792431.1"/>
    <property type="molecule type" value="Genomic_DNA"/>
</dbReference>
<evidence type="ECO:0000313" key="3">
    <source>
        <dbReference type="Proteomes" id="UP001283361"/>
    </source>
</evidence>
<feature type="region of interest" description="Disordered" evidence="1">
    <location>
        <begin position="1"/>
        <end position="88"/>
    </location>
</feature>
<accession>A0AAE1ASC4</accession>
<evidence type="ECO:0000256" key="1">
    <source>
        <dbReference type="SAM" id="MobiDB-lite"/>
    </source>
</evidence>
<evidence type="ECO:0000313" key="2">
    <source>
        <dbReference type="EMBL" id="KAK3792431.1"/>
    </source>
</evidence>
<dbReference type="Proteomes" id="UP001283361">
    <property type="component" value="Unassembled WGS sequence"/>
</dbReference>
<sequence length="409" mass="45407">MSHESETPVPIADLAQPVSVSPAGTHNKGKGVGKRTTKDGEQRPRSKPSSSSSHSRPPQGDSTLSTKSGDIDSISDIYSAQGPSASRDSTLCELQKKKARVCADTNAKECASPSREQDAFDFLTNISANVDSDGEDGEQEVEENDLSELHEFFLLYDQTGANMNDKVAQVINTGMCTHVSRDKIKSVLKKYPTPANTPNVCTPKMNPEIWELLPSSARMRDIALQRLKERNELLFGDSLSDTVKSIGDSLKLTNVVSPRIYRNAYTTPHGGSKKSGWLRGGCFPRYLAAPSVKEGRQWRGYRNPRRGGAHVDKLIVCAYPVDRRLCPVLYIKEYLKRTKLLRQSDQFFVQCTKPYKGVSRDTIRRWTKQVLRLSGVDTVRFKAHSTRAAATSLADFRHVPMDTILKFAG</sequence>
<dbReference type="PANTHER" id="PTHR34239:SF2">
    <property type="entry name" value="TRANSPOSABLE ELEMENT P TRANSPOSASE_THAP9 CONSERVED DOMAIN-CONTAINING PROTEIN"/>
    <property type="match status" value="1"/>
</dbReference>
<gene>
    <name evidence="2" type="ORF">RRG08_045973</name>
</gene>
<dbReference type="AlphaFoldDB" id="A0AAE1ASC4"/>